<dbReference type="PANTHER" id="PTHR23130:SF153">
    <property type="entry name" value="CYTOCHROME B561 DOMAIN-CONTAINING PROTEIN"/>
    <property type="match status" value="1"/>
</dbReference>
<evidence type="ECO:0000313" key="10">
    <source>
        <dbReference type="Proteomes" id="UP000187203"/>
    </source>
</evidence>
<sequence>MVGKDQEWQIDDTNLEQQTQFTSVESTESGVSAGLRPWKLGQSNLHHRHHLKSMHGILNIFGWGFLLPTGAIIARNFRKSPLKCDEWYPLHTYCQSSGYIVGTVGWGIGICLGNSSKQHTLKAHRILGIIIFSFATLQMLALWLQPKNEEEWRKCWEIYHHLLGYTIIVLSIANIFQGISNIQSHSAAKWRWIYVAMLIILALIALALEIYRWIKSKNQQQMAFGDRNEIYASEQI</sequence>
<dbReference type="PANTHER" id="PTHR23130">
    <property type="entry name" value="CYTOCHROME B561 AND DOMON DOMAIN-CONTAINING PROTEIN"/>
    <property type="match status" value="1"/>
</dbReference>
<keyword evidence="10" id="KW-1185">Reference proteome</keyword>
<feature type="transmembrane region" description="Helical" evidence="7">
    <location>
        <begin position="57"/>
        <end position="77"/>
    </location>
</feature>
<dbReference type="CDD" id="cd08760">
    <property type="entry name" value="Cyt_b561_FRRS1_like"/>
    <property type="match status" value="1"/>
</dbReference>
<evidence type="ECO:0000256" key="3">
    <source>
        <dbReference type="ARBA" id="ARBA00022692"/>
    </source>
</evidence>
<dbReference type="EMBL" id="AWUE01020876">
    <property type="protein sequence ID" value="OMO64777.1"/>
    <property type="molecule type" value="Genomic_DNA"/>
</dbReference>
<dbReference type="AlphaFoldDB" id="A0A1R3H372"/>
<comment type="subcellular location">
    <subcellularLocation>
        <location evidence="1">Membrane</location>
    </subcellularLocation>
</comment>
<accession>A0A1R3H372</accession>
<evidence type="ECO:0000256" key="7">
    <source>
        <dbReference type="SAM" id="Phobius"/>
    </source>
</evidence>
<feature type="domain" description="Cytochrome b561" evidence="8">
    <location>
        <begin position="12"/>
        <end position="217"/>
    </location>
</feature>
<dbReference type="Pfam" id="PF03188">
    <property type="entry name" value="Cytochrom_B561"/>
    <property type="match status" value="1"/>
</dbReference>
<proteinExistence type="predicted"/>
<keyword evidence="5 7" id="KW-1133">Transmembrane helix</keyword>
<keyword evidence="4" id="KW-0249">Electron transport</keyword>
<evidence type="ECO:0000256" key="6">
    <source>
        <dbReference type="ARBA" id="ARBA00023136"/>
    </source>
</evidence>
<evidence type="ECO:0000256" key="2">
    <source>
        <dbReference type="ARBA" id="ARBA00022448"/>
    </source>
</evidence>
<keyword evidence="6 7" id="KW-0472">Membrane</keyword>
<evidence type="ECO:0000259" key="8">
    <source>
        <dbReference type="PROSITE" id="PS50939"/>
    </source>
</evidence>
<name>A0A1R3H372_9ROSI</name>
<dbReference type="GO" id="GO:0016020">
    <property type="term" value="C:membrane"/>
    <property type="evidence" value="ECO:0007669"/>
    <property type="project" value="UniProtKB-SubCell"/>
</dbReference>
<keyword evidence="3 7" id="KW-0812">Transmembrane</keyword>
<feature type="transmembrane region" description="Helical" evidence="7">
    <location>
        <begin position="192"/>
        <end position="214"/>
    </location>
</feature>
<dbReference type="Proteomes" id="UP000187203">
    <property type="component" value="Unassembled WGS sequence"/>
</dbReference>
<reference evidence="10" key="1">
    <citation type="submission" date="2013-09" db="EMBL/GenBank/DDBJ databases">
        <title>Corchorus olitorius genome sequencing.</title>
        <authorList>
            <person name="Alam M."/>
            <person name="Haque M.S."/>
            <person name="Islam M.S."/>
            <person name="Emdad E.M."/>
            <person name="Islam M.M."/>
            <person name="Ahmed B."/>
            <person name="Halim A."/>
            <person name="Hossen Q.M.M."/>
            <person name="Hossain M.Z."/>
            <person name="Ahmed R."/>
            <person name="Khan M.M."/>
            <person name="Islam R."/>
            <person name="Rashid M.M."/>
            <person name="Khan S.A."/>
            <person name="Rahman M.S."/>
            <person name="Alam M."/>
            <person name="Yahiya A.S."/>
            <person name="Khan M.S."/>
            <person name="Azam M.S."/>
            <person name="Haque T."/>
            <person name="Lashkar M.Z.H."/>
            <person name="Akhand A.I."/>
            <person name="Morshed G."/>
            <person name="Roy S."/>
            <person name="Uddin K.S."/>
            <person name="Rabeya T."/>
            <person name="Hossain A.S."/>
            <person name="Chowdhury A."/>
            <person name="Snigdha A.R."/>
            <person name="Mortoza M.S."/>
            <person name="Matin S.A."/>
            <person name="Hoque S.M.E."/>
            <person name="Islam M.K."/>
            <person name="Roy D.K."/>
            <person name="Haider R."/>
            <person name="Moosa M.M."/>
            <person name="Elias S.M."/>
            <person name="Hasan A.M."/>
            <person name="Jahan S."/>
            <person name="Shafiuddin M."/>
            <person name="Mahmood N."/>
            <person name="Shommy N.S."/>
        </authorList>
    </citation>
    <scope>NUCLEOTIDE SEQUENCE [LARGE SCALE GENOMIC DNA]</scope>
    <source>
        <strain evidence="10">cv. O-4</strain>
    </source>
</reference>
<dbReference type="InterPro" id="IPR006593">
    <property type="entry name" value="Cyt_b561/ferric_Rdtase_TM"/>
</dbReference>
<keyword evidence="2" id="KW-0813">Transport</keyword>
<dbReference type="PROSITE" id="PS50939">
    <property type="entry name" value="CYTOCHROME_B561"/>
    <property type="match status" value="1"/>
</dbReference>
<gene>
    <name evidence="9" type="ORF">COLO4_31815</name>
</gene>
<protein>
    <submittedName>
        <fullName evidence="9">Cytochrome b561, eukaryote</fullName>
    </submittedName>
</protein>
<feature type="transmembrane region" description="Helical" evidence="7">
    <location>
        <begin position="158"/>
        <end position="180"/>
    </location>
</feature>
<evidence type="ECO:0000313" key="9">
    <source>
        <dbReference type="EMBL" id="OMO64777.1"/>
    </source>
</evidence>
<dbReference type="SMART" id="SM00665">
    <property type="entry name" value="B561"/>
    <property type="match status" value="1"/>
</dbReference>
<dbReference type="OrthoDB" id="19261at2759"/>
<evidence type="ECO:0000256" key="1">
    <source>
        <dbReference type="ARBA" id="ARBA00004370"/>
    </source>
</evidence>
<evidence type="ECO:0000256" key="4">
    <source>
        <dbReference type="ARBA" id="ARBA00022982"/>
    </source>
</evidence>
<feature type="transmembrane region" description="Helical" evidence="7">
    <location>
        <begin position="126"/>
        <end position="146"/>
    </location>
</feature>
<organism evidence="9 10">
    <name type="scientific">Corchorus olitorius</name>
    <dbReference type="NCBI Taxonomy" id="93759"/>
    <lineage>
        <taxon>Eukaryota</taxon>
        <taxon>Viridiplantae</taxon>
        <taxon>Streptophyta</taxon>
        <taxon>Embryophyta</taxon>
        <taxon>Tracheophyta</taxon>
        <taxon>Spermatophyta</taxon>
        <taxon>Magnoliopsida</taxon>
        <taxon>eudicotyledons</taxon>
        <taxon>Gunneridae</taxon>
        <taxon>Pentapetalae</taxon>
        <taxon>rosids</taxon>
        <taxon>malvids</taxon>
        <taxon>Malvales</taxon>
        <taxon>Malvaceae</taxon>
        <taxon>Grewioideae</taxon>
        <taxon>Apeibeae</taxon>
        <taxon>Corchorus</taxon>
    </lineage>
</organism>
<comment type="caution">
    <text evidence="9">The sequence shown here is derived from an EMBL/GenBank/DDBJ whole genome shotgun (WGS) entry which is preliminary data.</text>
</comment>
<dbReference type="Gene3D" id="1.20.120.1770">
    <property type="match status" value="1"/>
</dbReference>
<evidence type="ECO:0000256" key="5">
    <source>
        <dbReference type="ARBA" id="ARBA00022989"/>
    </source>
</evidence>
<feature type="transmembrane region" description="Helical" evidence="7">
    <location>
        <begin position="97"/>
        <end position="114"/>
    </location>
</feature>
<dbReference type="STRING" id="93759.A0A1R3H372"/>